<comment type="caution">
    <text evidence="4">The sequence shown here is derived from an EMBL/GenBank/DDBJ whole genome shotgun (WGS) entry which is preliminary data.</text>
</comment>
<reference evidence="4 5" key="1">
    <citation type="journal article" date="2019" name="J. Ind. Microbiol. Biotechnol.">
        <title>Paenibacillus amylolyticus 27C64 has a diverse set of carbohydrate-active enzymes and complete pectin deconstruction system.</title>
        <authorList>
            <person name="Keggi C."/>
            <person name="Doran-Peterson J."/>
        </authorList>
    </citation>
    <scope>NUCLEOTIDE SEQUENCE [LARGE SCALE GENOMIC DNA]</scope>
    <source>
        <strain evidence="4 5">27C64</strain>
    </source>
</reference>
<organism evidence="4 5">
    <name type="scientific">Paenibacillus amylolyticus</name>
    <dbReference type="NCBI Taxonomy" id="1451"/>
    <lineage>
        <taxon>Bacteria</taxon>
        <taxon>Bacillati</taxon>
        <taxon>Bacillota</taxon>
        <taxon>Bacilli</taxon>
        <taxon>Bacillales</taxon>
        <taxon>Paenibacillaceae</taxon>
        <taxon>Paenibacillus</taxon>
    </lineage>
</organism>
<proteinExistence type="predicted"/>
<dbReference type="InterPro" id="IPR009057">
    <property type="entry name" value="Homeodomain-like_sf"/>
</dbReference>
<name>A0A5M9WPJ8_PAEAM</name>
<dbReference type="Gene3D" id="1.10.357.10">
    <property type="entry name" value="Tetracycline Repressor, domain 2"/>
    <property type="match status" value="1"/>
</dbReference>
<accession>A0A5M9WPJ8</accession>
<protein>
    <submittedName>
        <fullName evidence="4">TetR/AcrR family transcriptional regulator</fullName>
    </submittedName>
</protein>
<evidence type="ECO:0000259" key="3">
    <source>
        <dbReference type="PROSITE" id="PS50977"/>
    </source>
</evidence>
<evidence type="ECO:0000313" key="5">
    <source>
        <dbReference type="Proteomes" id="UP000323664"/>
    </source>
</evidence>
<feature type="domain" description="HTH tetR-type" evidence="3">
    <location>
        <begin position="13"/>
        <end position="75"/>
    </location>
</feature>
<dbReference type="PROSITE" id="PS50977">
    <property type="entry name" value="HTH_TETR_2"/>
    <property type="match status" value="1"/>
</dbReference>
<evidence type="ECO:0000256" key="2">
    <source>
        <dbReference type="PROSITE-ProRule" id="PRU00335"/>
    </source>
</evidence>
<dbReference type="SUPFAM" id="SSF46689">
    <property type="entry name" value="Homeodomain-like"/>
    <property type="match status" value="1"/>
</dbReference>
<dbReference type="PANTHER" id="PTHR43479">
    <property type="entry name" value="ACREF/ENVCD OPERON REPRESSOR-RELATED"/>
    <property type="match status" value="1"/>
</dbReference>
<evidence type="ECO:0000313" key="4">
    <source>
        <dbReference type="EMBL" id="KAA8783491.1"/>
    </source>
</evidence>
<dbReference type="EMBL" id="RIAS01000002">
    <property type="protein sequence ID" value="KAA8783491.1"/>
    <property type="molecule type" value="Genomic_DNA"/>
</dbReference>
<dbReference type="Proteomes" id="UP000323664">
    <property type="component" value="Unassembled WGS sequence"/>
</dbReference>
<gene>
    <name evidence="4" type="ORF">EC604_06490</name>
</gene>
<dbReference type="AlphaFoldDB" id="A0A5M9WPJ8"/>
<dbReference type="InterPro" id="IPR050624">
    <property type="entry name" value="HTH-type_Tx_Regulator"/>
</dbReference>
<feature type="DNA-binding region" description="H-T-H motif" evidence="2">
    <location>
        <begin position="38"/>
        <end position="57"/>
    </location>
</feature>
<keyword evidence="1 2" id="KW-0238">DNA-binding</keyword>
<sequence length="189" mass="22371">MKIIGKITDLRVARTQKLLTMALLTLLCEQGQLFSNITVNEICDKAMVHRTTFYKHFEDKFALLSSTLTSLLQDYLQMNVEDRLRQPMQSIATILSGNVLERMVQNQKKDEGFKHFFRKYIEEIFKQDFMELKNRGKQFSLPVELAVEFHSGVISLLVNWWIHHFEENITAEQMDEYYYLLVNEKILLK</sequence>
<dbReference type="RefSeq" id="WP_123063332.1">
    <property type="nucleotide sequence ID" value="NZ_RIAS01000002.1"/>
</dbReference>
<evidence type="ECO:0000256" key="1">
    <source>
        <dbReference type="ARBA" id="ARBA00023125"/>
    </source>
</evidence>
<dbReference type="InterPro" id="IPR001647">
    <property type="entry name" value="HTH_TetR"/>
</dbReference>
<dbReference type="PANTHER" id="PTHR43479:SF16">
    <property type="entry name" value="HTH TETR-TYPE DOMAIN-CONTAINING PROTEIN"/>
    <property type="match status" value="1"/>
</dbReference>
<dbReference type="GO" id="GO:0003677">
    <property type="term" value="F:DNA binding"/>
    <property type="evidence" value="ECO:0007669"/>
    <property type="project" value="UniProtKB-UniRule"/>
</dbReference>